<proteinExistence type="predicted"/>
<gene>
    <name evidence="2" type="primary">ORF78144</name>
    <name evidence="1" type="synonym">ORF78141</name>
</gene>
<evidence type="ECO:0000313" key="2">
    <source>
        <dbReference type="EMBL" id="CEK71380.1"/>
    </source>
</evidence>
<dbReference type="EMBL" id="HACG01024515">
    <property type="protein sequence ID" value="CEK71380.1"/>
    <property type="molecule type" value="Transcribed_RNA"/>
</dbReference>
<dbReference type="AlphaFoldDB" id="A0A0B6ZUE3"/>
<evidence type="ECO:0000313" key="1">
    <source>
        <dbReference type="EMBL" id="CEK71379.1"/>
    </source>
</evidence>
<reference evidence="2" key="1">
    <citation type="submission" date="2014-12" db="EMBL/GenBank/DDBJ databases">
        <title>Insight into the proteome of Arion vulgaris.</title>
        <authorList>
            <person name="Aradska J."/>
            <person name="Bulat T."/>
            <person name="Smidak R."/>
            <person name="Sarate P."/>
            <person name="Gangsoo J."/>
            <person name="Sialana F."/>
            <person name="Bilban M."/>
            <person name="Lubec G."/>
        </authorList>
    </citation>
    <scope>NUCLEOTIDE SEQUENCE</scope>
    <source>
        <tissue evidence="2">Skin</tissue>
    </source>
</reference>
<sequence length="72" mass="8263">MHTFRESYETQYDRSLYTPPSGNYGLLCQVMDDEQSNSLQQQNKICRQISLDGIAPTEESQCHAGSLKNKFM</sequence>
<name>A0A0B6ZUE3_9EUPU</name>
<accession>A0A0B6ZUE3</accession>
<organism evidence="2">
    <name type="scientific">Arion vulgaris</name>
    <dbReference type="NCBI Taxonomy" id="1028688"/>
    <lineage>
        <taxon>Eukaryota</taxon>
        <taxon>Metazoa</taxon>
        <taxon>Spiralia</taxon>
        <taxon>Lophotrochozoa</taxon>
        <taxon>Mollusca</taxon>
        <taxon>Gastropoda</taxon>
        <taxon>Heterobranchia</taxon>
        <taxon>Euthyneura</taxon>
        <taxon>Panpulmonata</taxon>
        <taxon>Eupulmonata</taxon>
        <taxon>Stylommatophora</taxon>
        <taxon>Helicina</taxon>
        <taxon>Arionoidea</taxon>
        <taxon>Arionidae</taxon>
        <taxon>Arion</taxon>
    </lineage>
</organism>
<protein>
    <submittedName>
        <fullName evidence="2">Uncharacterized protein</fullName>
    </submittedName>
</protein>
<dbReference type="EMBL" id="HACG01024514">
    <property type="protein sequence ID" value="CEK71379.1"/>
    <property type="molecule type" value="Transcribed_RNA"/>
</dbReference>